<dbReference type="InterPro" id="IPR003676">
    <property type="entry name" value="SAUR_fam"/>
</dbReference>
<sequence length="121" mass="13466">MMGSQPVPKVQKKHILLPSSSTCKTMGFRLPRIVNAKASLKRCLSSPETTVSVPIGHFAVYVGEAERKRFVVPISFLNHPCFQYLLSQAEEEYGFDYPMGALTIRCTEEAFVDLIGSQQSP</sequence>
<keyword evidence="5" id="KW-1185">Reference proteome</keyword>
<protein>
    <submittedName>
        <fullName evidence="4">Auxin-induced protein X15</fullName>
    </submittedName>
</protein>
<evidence type="ECO:0000256" key="2">
    <source>
        <dbReference type="ARBA" id="ARBA00022473"/>
    </source>
</evidence>
<evidence type="ECO:0000313" key="4">
    <source>
        <dbReference type="EMBL" id="KAE8669966.1"/>
    </source>
</evidence>
<comment type="caution">
    <text evidence="4">The sequence shown here is derived from an EMBL/GenBank/DDBJ whole genome shotgun (WGS) entry which is preliminary data.</text>
</comment>
<name>A0A6A2Y327_HIBSY</name>
<keyword evidence="2" id="KW-0217">Developmental protein</keyword>
<gene>
    <name evidence="4" type="ORF">F3Y22_tig00112206pilonHSYRG00047</name>
</gene>
<organism evidence="4 5">
    <name type="scientific">Hibiscus syriacus</name>
    <name type="common">Rose of Sharon</name>
    <dbReference type="NCBI Taxonomy" id="106335"/>
    <lineage>
        <taxon>Eukaryota</taxon>
        <taxon>Viridiplantae</taxon>
        <taxon>Streptophyta</taxon>
        <taxon>Embryophyta</taxon>
        <taxon>Tracheophyta</taxon>
        <taxon>Spermatophyta</taxon>
        <taxon>Magnoliopsida</taxon>
        <taxon>eudicotyledons</taxon>
        <taxon>Gunneridae</taxon>
        <taxon>Pentapetalae</taxon>
        <taxon>rosids</taxon>
        <taxon>malvids</taxon>
        <taxon>Malvales</taxon>
        <taxon>Malvaceae</taxon>
        <taxon>Malvoideae</taxon>
        <taxon>Hibiscus</taxon>
    </lineage>
</organism>
<dbReference type="GO" id="GO:0009733">
    <property type="term" value="P:response to auxin"/>
    <property type="evidence" value="ECO:0007669"/>
    <property type="project" value="InterPro"/>
</dbReference>
<dbReference type="PANTHER" id="PTHR31929">
    <property type="entry name" value="SAUR-LIKE AUXIN-RESPONSIVE PROTEIN FAMILY-RELATED"/>
    <property type="match status" value="1"/>
</dbReference>
<dbReference type="EMBL" id="VEPZ02001516">
    <property type="protein sequence ID" value="KAE8669966.1"/>
    <property type="molecule type" value="Genomic_DNA"/>
</dbReference>
<evidence type="ECO:0000256" key="3">
    <source>
        <dbReference type="ARBA" id="ARBA00022604"/>
    </source>
</evidence>
<reference evidence="4" key="1">
    <citation type="submission" date="2019-09" db="EMBL/GenBank/DDBJ databases">
        <title>Draft genome information of white flower Hibiscus syriacus.</title>
        <authorList>
            <person name="Kim Y.-M."/>
        </authorList>
    </citation>
    <scope>NUCLEOTIDE SEQUENCE [LARGE SCALE GENOMIC DNA]</scope>
    <source>
        <strain evidence="4">YM2019G1</strain>
    </source>
</reference>
<proteinExistence type="inferred from homology"/>
<keyword evidence="3" id="KW-0341">Growth regulation</keyword>
<evidence type="ECO:0000256" key="1">
    <source>
        <dbReference type="ARBA" id="ARBA00006974"/>
    </source>
</evidence>
<dbReference type="Pfam" id="PF02519">
    <property type="entry name" value="Auxin_inducible"/>
    <property type="match status" value="1"/>
</dbReference>
<dbReference type="Proteomes" id="UP000436088">
    <property type="component" value="Unassembled WGS sequence"/>
</dbReference>
<accession>A0A6A2Y327</accession>
<evidence type="ECO:0000313" key="5">
    <source>
        <dbReference type="Proteomes" id="UP000436088"/>
    </source>
</evidence>
<comment type="similarity">
    <text evidence="1">Belongs to the ARG7 family.</text>
</comment>
<dbReference type="AlphaFoldDB" id="A0A6A2Y327"/>